<name>A0A5B8IC97_HYDVU</name>
<evidence type="ECO:0000313" key="13">
    <source>
        <dbReference type="RefSeq" id="XP_065652115.1"/>
    </source>
</evidence>
<dbReference type="RefSeq" id="XP_065652117.1">
    <property type="nucleotide sequence ID" value="XM_065796045.1"/>
</dbReference>
<dbReference type="InterPro" id="IPR000990">
    <property type="entry name" value="Innexin"/>
</dbReference>
<protein>
    <recommendedName>
        <fullName evidence="9">Innexin</fullName>
    </recommendedName>
</protein>
<keyword evidence="12" id="KW-1185">Reference proteome</keyword>
<dbReference type="PANTHER" id="PTHR11893">
    <property type="entry name" value="INNEXIN"/>
    <property type="match status" value="1"/>
</dbReference>
<proteinExistence type="evidence at transcript level"/>
<feature type="transmembrane region" description="Helical" evidence="9">
    <location>
        <begin position="295"/>
        <end position="328"/>
    </location>
</feature>
<gene>
    <name evidence="11" type="primary">INX1A</name>
    <name evidence="9" type="synonym">inx</name>
    <name evidence="13 14 15" type="synonym">LOC100209555</name>
</gene>
<evidence type="ECO:0000256" key="2">
    <source>
        <dbReference type="ARBA" id="ARBA00022448"/>
    </source>
</evidence>
<reference evidence="11" key="1">
    <citation type="submission" date="2019-01" db="EMBL/GenBank/DDBJ databases">
        <title>Stem cell differentiation trajectories in Hydra resolved at single-cell resolution.</title>
        <authorList>
            <person name="Siebert S."/>
            <person name="Farrell J.A."/>
            <person name="Cazet J.F."/>
            <person name="Abeykoon Y.L."/>
            <person name="Primack A.S."/>
            <person name="Schnitzler C.E."/>
            <person name="Juliano C.E."/>
        </authorList>
    </citation>
    <scope>NUCLEOTIDE SEQUENCE</scope>
    <source>
        <strain evidence="11">AEP</strain>
        <tissue evidence="11">Whole organism</tissue>
    </source>
</reference>
<comment type="function">
    <text evidence="9">Structural component of the gap junctions.</text>
</comment>
<organism evidence="11">
    <name type="scientific">Hydra vulgaris</name>
    <name type="common">Hydra</name>
    <name type="synonym">Hydra attenuata</name>
    <dbReference type="NCBI Taxonomy" id="6087"/>
    <lineage>
        <taxon>Eukaryota</taxon>
        <taxon>Metazoa</taxon>
        <taxon>Cnidaria</taxon>
        <taxon>Hydrozoa</taxon>
        <taxon>Hydroidolina</taxon>
        <taxon>Anthoathecata</taxon>
        <taxon>Aplanulata</taxon>
        <taxon>Hydridae</taxon>
        <taxon>Hydra</taxon>
    </lineage>
</organism>
<dbReference type="GO" id="GO:0005921">
    <property type="term" value="C:gap junction"/>
    <property type="evidence" value="ECO:0007669"/>
    <property type="project" value="UniProtKB-UniRule"/>
</dbReference>
<keyword evidence="5 9" id="KW-1133">Transmembrane helix</keyword>
<evidence type="ECO:0000256" key="9">
    <source>
        <dbReference type="RuleBase" id="RU010713"/>
    </source>
</evidence>
<dbReference type="PROSITE" id="PS51013">
    <property type="entry name" value="PANNEXIN"/>
    <property type="match status" value="1"/>
</dbReference>
<dbReference type="EMBL" id="MK376916">
    <property type="protein sequence ID" value="QDX46974.1"/>
    <property type="molecule type" value="mRNA"/>
</dbReference>
<evidence type="ECO:0000256" key="7">
    <source>
        <dbReference type="ARBA" id="ARBA00023136"/>
    </source>
</evidence>
<feature type="transmembrane region" description="Helical" evidence="9">
    <location>
        <begin position="27"/>
        <end position="48"/>
    </location>
</feature>
<evidence type="ECO:0000256" key="1">
    <source>
        <dbReference type="ARBA" id="ARBA00004651"/>
    </source>
</evidence>
<dbReference type="InterPro" id="IPR018247">
    <property type="entry name" value="EF_Hand_1_Ca_BS"/>
</dbReference>
<evidence type="ECO:0000256" key="6">
    <source>
        <dbReference type="ARBA" id="ARBA00023065"/>
    </source>
</evidence>
<dbReference type="GO" id="GO:0005886">
    <property type="term" value="C:plasma membrane"/>
    <property type="evidence" value="ECO:0007669"/>
    <property type="project" value="UniProtKB-SubCell"/>
</dbReference>
<evidence type="ECO:0000313" key="14">
    <source>
        <dbReference type="RefSeq" id="XP_065652116.1"/>
    </source>
</evidence>
<accession>A0A5B8IC97</accession>
<dbReference type="GO" id="GO:0005243">
    <property type="term" value="F:gap junction channel activity"/>
    <property type="evidence" value="ECO:0007669"/>
    <property type="project" value="TreeGrafter"/>
</dbReference>
<evidence type="ECO:0000256" key="5">
    <source>
        <dbReference type="ARBA" id="ARBA00022989"/>
    </source>
</evidence>
<dbReference type="PROSITE" id="PS00018">
    <property type="entry name" value="EF_HAND_1"/>
    <property type="match status" value="1"/>
</dbReference>
<dbReference type="RefSeq" id="XP_065652116.1">
    <property type="nucleotide sequence ID" value="XM_065796044.1"/>
</dbReference>
<comment type="subcellular location">
    <subcellularLocation>
        <location evidence="1 9">Cell membrane</location>
        <topology evidence="1 9">Multi-pass membrane protein</topology>
    </subcellularLocation>
</comment>
<dbReference type="GO" id="GO:0034220">
    <property type="term" value="P:monoatomic ion transmembrane transport"/>
    <property type="evidence" value="ECO:0007669"/>
    <property type="project" value="UniProtKB-KW"/>
</dbReference>
<evidence type="ECO:0000256" key="8">
    <source>
        <dbReference type="ARBA" id="ARBA00023303"/>
    </source>
</evidence>
<keyword evidence="7 9" id="KW-0472">Membrane</keyword>
<dbReference type="Proteomes" id="UP001652625">
    <property type="component" value="Chromosome 04"/>
</dbReference>
<dbReference type="PANTHER" id="PTHR11893:SF36">
    <property type="entry name" value="INNEXIN-5"/>
    <property type="match status" value="1"/>
</dbReference>
<evidence type="ECO:0000313" key="11">
    <source>
        <dbReference type="EMBL" id="QDX46974.1"/>
    </source>
</evidence>
<keyword evidence="4 9" id="KW-0812">Transmembrane</keyword>
<reference evidence="13 14" key="2">
    <citation type="submission" date="2025-05" db="UniProtKB">
        <authorList>
            <consortium name="RefSeq"/>
        </authorList>
    </citation>
    <scope>IDENTIFICATION</scope>
</reference>
<keyword evidence="8 9" id="KW-0407">Ion channel</keyword>
<keyword evidence="3" id="KW-1003">Cell membrane</keyword>
<evidence type="ECO:0000256" key="10">
    <source>
        <dbReference type="SAM" id="MobiDB-lite"/>
    </source>
</evidence>
<feature type="transmembrane region" description="Helical" evidence="9">
    <location>
        <begin position="198"/>
        <end position="219"/>
    </location>
</feature>
<dbReference type="OrthoDB" id="6018771at2759"/>
<dbReference type="Pfam" id="PF00876">
    <property type="entry name" value="Innexin"/>
    <property type="match status" value="1"/>
</dbReference>
<evidence type="ECO:0000256" key="4">
    <source>
        <dbReference type="ARBA" id="ARBA00022692"/>
    </source>
</evidence>
<evidence type="ECO:0000313" key="15">
    <source>
        <dbReference type="RefSeq" id="XP_065652117.1"/>
    </source>
</evidence>
<sequence>MAMIATDIKSMLSITIKSRHDSYTDQYNRIFMVKILLVSCLIMGISWFQDSITCIVPGTSSIEAGFVSAACWIQGVYVYKELQSRVTEVAYFGIPKDMDADGMLSTGELCSTLSKFNKQNKECLPMHKTFFLQYQWMPFLIASLAILYYIPYIAFRSANTDMISLRSSIKAADIDADKIAKHYFNIRMNSRRTMTLRVVFNILIKVLYIVVNLVAFLGLDNLLNGEYVGYGSKWLKWSQLENSVAYDYMGMRDHPKPGNVLLPPFGYCEMYESAKDIKHSSANKHKFLCELSQNILYQYCLVVLWFAIVLGIIFSVLGLLFILTHYAFGLFGVKSRGPTGNKLFKALSFRELEYLEFLRKKNIILYGEVLEKLKDNIIGPNAPSLDDEYSRRPNDTLPLYPSLPPKSDLYDEKGVRY</sequence>
<dbReference type="AlphaFoldDB" id="A0A5B8IC97"/>
<keyword evidence="6 9" id="KW-0406">Ion transport</keyword>
<feature type="region of interest" description="Disordered" evidence="10">
    <location>
        <begin position="384"/>
        <end position="407"/>
    </location>
</feature>
<evidence type="ECO:0000256" key="3">
    <source>
        <dbReference type="ARBA" id="ARBA00022475"/>
    </source>
</evidence>
<feature type="transmembrane region" description="Helical" evidence="9">
    <location>
        <begin position="136"/>
        <end position="155"/>
    </location>
</feature>
<evidence type="ECO:0000313" key="12">
    <source>
        <dbReference type="Proteomes" id="UP001652625"/>
    </source>
</evidence>
<dbReference type="RefSeq" id="XP_065652115.1">
    <property type="nucleotide sequence ID" value="XM_065796043.1"/>
</dbReference>
<comment type="similarity">
    <text evidence="9">Belongs to the pannexin family.</text>
</comment>
<keyword evidence="2 9" id="KW-0813">Transport</keyword>